<dbReference type="RefSeq" id="WP_324717248.1">
    <property type="nucleotide sequence ID" value="NZ_CP141615.1"/>
</dbReference>
<protein>
    <submittedName>
        <fullName evidence="2">Uncharacterized protein</fullName>
    </submittedName>
</protein>
<evidence type="ECO:0000313" key="2">
    <source>
        <dbReference type="EMBL" id="WRP17977.1"/>
    </source>
</evidence>
<gene>
    <name evidence="2" type="ORF">U7230_02905</name>
</gene>
<keyword evidence="3" id="KW-1185">Reference proteome</keyword>
<feature type="region of interest" description="Disordered" evidence="1">
    <location>
        <begin position="1"/>
        <end position="21"/>
    </location>
</feature>
<proteinExistence type="predicted"/>
<reference evidence="2 3" key="1">
    <citation type="journal article" date="2024" name="Front. Microbiol.">
        <title>Novel thermophilic genera Geochorda gen. nov. and Carboxydochorda gen. nov. from the deep terrestrial subsurface reveal the ecophysiological diversity in the class Limnochordia.</title>
        <authorList>
            <person name="Karnachuk O.V."/>
            <person name="Lukina A.P."/>
            <person name="Avakyan M.R."/>
            <person name="Kadnikov V.V."/>
            <person name="Begmatov S."/>
            <person name="Beletsky A.V."/>
            <person name="Vlasova K.G."/>
            <person name="Novikov A.A."/>
            <person name="Shcherbakova V.A."/>
            <person name="Mardanov A.V."/>
            <person name="Ravin N.V."/>
        </authorList>
    </citation>
    <scope>NUCLEOTIDE SEQUENCE [LARGE SCALE GENOMIC DNA]</scope>
    <source>
        <strain evidence="2 3">L945</strain>
    </source>
</reference>
<dbReference type="EMBL" id="CP141615">
    <property type="protein sequence ID" value="WRP17977.1"/>
    <property type="molecule type" value="Genomic_DNA"/>
</dbReference>
<dbReference type="Proteomes" id="UP001332192">
    <property type="component" value="Chromosome"/>
</dbReference>
<name>A0ABZ1C0X5_9FIRM</name>
<evidence type="ECO:0000313" key="3">
    <source>
        <dbReference type="Proteomes" id="UP001332192"/>
    </source>
</evidence>
<evidence type="ECO:0000256" key="1">
    <source>
        <dbReference type="SAM" id="MobiDB-lite"/>
    </source>
</evidence>
<organism evidence="2 3">
    <name type="scientific">Carboxydichorda subterranea</name>
    <dbReference type="NCBI Taxonomy" id="3109565"/>
    <lineage>
        <taxon>Bacteria</taxon>
        <taxon>Bacillati</taxon>
        <taxon>Bacillota</taxon>
        <taxon>Limnochordia</taxon>
        <taxon>Limnochordales</taxon>
        <taxon>Geochordaceae</taxon>
        <taxon>Carboxydichorda</taxon>
    </lineage>
</organism>
<sequence>MDEPHEPRASWEHDDPSPPHAREEVIRRVMEYVREHPESFASLAVCRRALGAEPGGAVDEGTRRRLGARLETVPDDELEAYYYIVS</sequence>
<accession>A0ABZ1C0X5</accession>